<dbReference type="RefSeq" id="WP_151093267.1">
    <property type="nucleotide sequence ID" value="NZ_JBLZNO010000008.1"/>
</dbReference>
<dbReference type="EMBL" id="VYXQ01000008">
    <property type="protein sequence ID" value="KAA9368252.1"/>
    <property type="molecule type" value="Genomic_DNA"/>
</dbReference>
<accession>A0A5N1JVU5</accession>
<organism evidence="1 2">
    <name type="scientific">Ochrobactrum quorumnocens</name>
    <dbReference type="NCBI Taxonomy" id="271865"/>
    <lineage>
        <taxon>Bacteria</taxon>
        <taxon>Pseudomonadati</taxon>
        <taxon>Pseudomonadota</taxon>
        <taxon>Alphaproteobacteria</taxon>
        <taxon>Hyphomicrobiales</taxon>
        <taxon>Brucellaceae</taxon>
        <taxon>Brucella/Ochrobactrum group</taxon>
        <taxon>Ochrobactrum</taxon>
    </lineage>
</organism>
<gene>
    <name evidence="1" type="ORF">F3W84_10195</name>
</gene>
<evidence type="ECO:0000313" key="2">
    <source>
        <dbReference type="Proteomes" id="UP000327108"/>
    </source>
</evidence>
<name>A0A5N1JVU5_9HYPH</name>
<keyword evidence="2" id="KW-1185">Reference proteome</keyword>
<reference evidence="1 2" key="1">
    <citation type="submission" date="2019-09" db="EMBL/GenBank/DDBJ databases">
        <title>Biological control of the noxious weed angled onion (Allium triquetrum) thwarted by endophytic bacteria in Victoria, Australia.</title>
        <authorList>
            <person name="Tehranchian P."/>
            <person name="Adair R.J."/>
            <person name="Van T.H."/>
            <person name="Morrison P.D."/>
            <person name="Williams H."/>
            <person name="Lawrie A.C."/>
        </authorList>
    </citation>
    <scope>NUCLEOTIDE SEQUENCE [LARGE SCALE GENOMIC DNA]</scope>
    <source>
        <strain evidence="1 2">RPTAtOch1</strain>
    </source>
</reference>
<protein>
    <submittedName>
        <fullName evidence="1">Uncharacterized protein</fullName>
    </submittedName>
</protein>
<proteinExistence type="predicted"/>
<evidence type="ECO:0000313" key="1">
    <source>
        <dbReference type="EMBL" id="KAA9368252.1"/>
    </source>
</evidence>
<comment type="caution">
    <text evidence="1">The sequence shown here is derived from an EMBL/GenBank/DDBJ whole genome shotgun (WGS) entry which is preliminary data.</text>
</comment>
<dbReference type="AlphaFoldDB" id="A0A5N1JVU5"/>
<sequence>MEKIYPASVPEGDDMPLPHETHLDLGGGRNENNVICRVWPAHPELTLVAFPIITDDGSFDTEGDVKLFVLNTGNLAVRGELLVKDAASEDIMRISAMKLDTANYAVSPSGPVFGLRTTKEHQSRVDSTSQEQLSLFEFSNGTIQPLLDGMMTGLDVARNENDACLDEQQHVTTQLRVAKNAHHGYHDIVVSKQGVTAKLDTMSVDCSPKIKQSSSQHNLIFDGQRYRVPSALGTAY</sequence>
<dbReference type="Proteomes" id="UP000327108">
    <property type="component" value="Unassembled WGS sequence"/>
</dbReference>